<dbReference type="SUPFAM" id="SSF52402">
    <property type="entry name" value="Adenine nucleotide alpha hydrolases-like"/>
    <property type="match status" value="1"/>
</dbReference>
<evidence type="ECO:0000313" key="4">
    <source>
        <dbReference type="Proteomes" id="UP001500683"/>
    </source>
</evidence>
<name>A0ABP7WBC9_9ACTN</name>
<evidence type="ECO:0000313" key="3">
    <source>
        <dbReference type="EMBL" id="GAA4085309.1"/>
    </source>
</evidence>
<feature type="domain" description="Phosphoadenosine phosphosulphate reductase" evidence="2">
    <location>
        <begin position="62"/>
        <end position="217"/>
    </location>
</feature>
<dbReference type="InterPro" id="IPR002500">
    <property type="entry name" value="PAPS_reduct_dom"/>
</dbReference>
<accession>A0ABP7WBC9</accession>
<keyword evidence="4" id="KW-1185">Reference proteome</keyword>
<feature type="region of interest" description="Disordered" evidence="1">
    <location>
        <begin position="1"/>
        <end position="23"/>
    </location>
</feature>
<dbReference type="RefSeq" id="WP_344952475.1">
    <property type="nucleotide sequence ID" value="NZ_BAAAZG010000038.1"/>
</dbReference>
<dbReference type="Proteomes" id="UP001500683">
    <property type="component" value="Unassembled WGS sequence"/>
</dbReference>
<dbReference type="Gene3D" id="3.40.50.620">
    <property type="entry name" value="HUPs"/>
    <property type="match status" value="1"/>
</dbReference>
<evidence type="ECO:0000256" key="1">
    <source>
        <dbReference type="SAM" id="MobiDB-lite"/>
    </source>
</evidence>
<proteinExistence type="predicted"/>
<protein>
    <recommendedName>
        <fullName evidence="2">Phosphoadenosine phosphosulphate reductase domain-containing protein</fullName>
    </recommendedName>
</protein>
<comment type="caution">
    <text evidence="3">The sequence shown here is derived from an EMBL/GenBank/DDBJ whole genome shotgun (WGS) entry which is preliminary data.</text>
</comment>
<evidence type="ECO:0000259" key="2">
    <source>
        <dbReference type="Pfam" id="PF01507"/>
    </source>
</evidence>
<dbReference type="Pfam" id="PF01507">
    <property type="entry name" value="PAPS_reduct"/>
    <property type="match status" value="1"/>
</dbReference>
<sequence>MAASSGSGPPSPRLARKQTTRDQDIWSRARQNAAALWPDDRLDELIDTTVTRIKDTVGSRRAALAWSGGKDSLALQLLAAQAGITEAVLAITEELEYPAFLRWVTDHMPDDLTVVSTGQTLAWLADHPEMLFPQGNYGSRWFQIVNHRGQERYYRDRGLEMLLLGRRRSDGNYTGPKGADLYTNKRGVTRYSPLASWDHEAVFALLDRHQIELPPCYAWPRGYQVGTGAWPARQWTRDTDHGFEEVWQIDPDVIRTAAGQLPAAADWMARTGRS</sequence>
<dbReference type="InterPro" id="IPR014729">
    <property type="entry name" value="Rossmann-like_a/b/a_fold"/>
</dbReference>
<dbReference type="EMBL" id="BAAAZG010000038">
    <property type="protein sequence ID" value="GAA4085309.1"/>
    <property type="molecule type" value="Genomic_DNA"/>
</dbReference>
<reference evidence="4" key="1">
    <citation type="journal article" date="2019" name="Int. J. Syst. Evol. Microbiol.">
        <title>The Global Catalogue of Microorganisms (GCM) 10K type strain sequencing project: providing services to taxonomists for standard genome sequencing and annotation.</title>
        <authorList>
            <consortium name="The Broad Institute Genomics Platform"/>
            <consortium name="The Broad Institute Genome Sequencing Center for Infectious Disease"/>
            <person name="Wu L."/>
            <person name="Ma J."/>
        </authorList>
    </citation>
    <scope>NUCLEOTIDE SEQUENCE [LARGE SCALE GENOMIC DNA]</scope>
    <source>
        <strain evidence="4">JCM 16702</strain>
    </source>
</reference>
<gene>
    <name evidence="3" type="ORF">GCM10022214_51660</name>
</gene>
<organism evidence="3 4">
    <name type="scientific">Actinomadura miaoliensis</name>
    <dbReference type="NCBI Taxonomy" id="430685"/>
    <lineage>
        <taxon>Bacteria</taxon>
        <taxon>Bacillati</taxon>
        <taxon>Actinomycetota</taxon>
        <taxon>Actinomycetes</taxon>
        <taxon>Streptosporangiales</taxon>
        <taxon>Thermomonosporaceae</taxon>
        <taxon>Actinomadura</taxon>
    </lineage>
</organism>